<dbReference type="Gene3D" id="2.30.110.50">
    <property type="match status" value="1"/>
</dbReference>
<evidence type="ECO:0000256" key="4">
    <source>
        <dbReference type="SAM" id="MobiDB-lite"/>
    </source>
</evidence>
<dbReference type="SUPFAM" id="SSF69279">
    <property type="entry name" value="Phage tail proteins"/>
    <property type="match status" value="2"/>
</dbReference>
<sequence>MNRTLNVTTPLGPEVLRFDSLQGRESLSQLFDFQLTLTSEEKGLAAPALLGQPITVDFELEGGARRYLNGQCVHFRSAGRAGRRHLYVAQLKPWLWYATRRSDYRIFQQMTTPDIVKQVLAMYPFQTKWLLSRSYRKWNYCVQYRETDANFVQRLLEHEGIWYWFEHSAGEHTLVMTDDIGLATPYPGYATIPFYPQDVSVPDKDHFNGWAAGGNVQSGKYAARDYNFVMPSADLTTQRAQPAGHPHASYDIFDYPGSYPTLGEGDPYARVRLEELQSSHLRSFSQGRARGVAPGRLFTLEKHVVGDYNKEYLVVGAEYDFSDNDYEATEDSGEHRLTIAAEVHPTDQPYRPERRTPKPHTMGPESAVVTGPAGQEIYTNEHGQVKVQFHWDRYGKKDENSSCWIRVSHPWAGTGFGGVHIPRIGQEVLVDHLNGDPDQPIIVGRVYNTNNPHPWGLPANATQSGFLTRSSMGATWQNANALRFEDKKGEEQVWLHAEKNQDIEVENDETHWVGHDRTKTIDHDETVHVKHDRTETVDHNETITVHNDRSERVDHNEKISIGDNRREDVGNNETVSIGNNQTHSVGDNRTRRVGKNESLTIGSSRTKKVGKNESDKIGKSWSIKVGKFKTETIGMASMQNVGIVKMVNIGMVYSFNVGMLRNSVVGMNDTTTVGKAQSTNVGKKYSLAVGGRSGSHIELDEETISLRVGRSILQLKADGSIAITGKSINITAQGDDVTINGEHIWLNPVNGSAAIQPDSVPTPPTIEPIDSPASKLGILLDKAGSILGKVKQLLELAGQLASMAGSGKAARKLKAMSTAAGTIDAAANSVRTSTSGGAAGPVRSDGR</sequence>
<feature type="compositionally biased region" description="Polar residues" evidence="4">
    <location>
        <begin position="571"/>
        <end position="587"/>
    </location>
</feature>
<feature type="domain" description="Gp5/Type VI secretion system Vgr protein OB-fold" evidence="5">
    <location>
        <begin position="382"/>
        <end position="447"/>
    </location>
</feature>
<evidence type="ECO:0000313" key="7">
    <source>
        <dbReference type="EMBL" id="MCQ4166173.1"/>
    </source>
</evidence>
<dbReference type="Proteomes" id="UP001165498">
    <property type="component" value="Unassembled WGS sequence"/>
</dbReference>
<dbReference type="EMBL" id="JANFQO010000015">
    <property type="protein sequence ID" value="MCQ4166173.1"/>
    <property type="molecule type" value="Genomic_DNA"/>
</dbReference>
<dbReference type="InterPro" id="IPR006533">
    <property type="entry name" value="T6SS_Vgr_RhsGE"/>
</dbReference>
<comment type="similarity">
    <text evidence="2">Belongs to the VgrG protein family.</text>
</comment>
<dbReference type="Gene3D" id="4.10.220.110">
    <property type="match status" value="1"/>
</dbReference>
<proteinExistence type="inferred from homology"/>
<dbReference type="Gene3D" id="2.40.50.230">
    <property type="entry name" value="Gp5 N-terminal domain"/>
    <property type="match status" value="1"/>
</dbReference>
<accession>A0ABT1QV72</accession>
<keyword evidence="8" id="KW-1185">Reference proteome</keyword>
<dbReference type="NCBIfam" id="TIGR03361">
    <property type="entry name" value="VI_Rhs_Vgr"/>
    <property type="match status" value="1"/>
</dbReference>
<comment type="subcellular location">
    <subcellularLocation>
        <location evidence="1">Secreted</location>
    </subcellularLocation>
</comment>
<dbReference type="NCBIfam" id="TIGR01646">
    <property type="entry name" value="vgr_GE"/>
    <property type="match status" value="1"/>
</dbReference>
<dbReference type="Gene3D" id="3.55.50.10">
    <property type="entry name" value="Baseplate protein-like domains"/>
    <property type="match status" value="1"/>
</dbReference>
<protein>
    <submittedName>
        <fullName evidence="7">Type VI secretion system tip protein VgrG</fullName>
    </submittedName>
</protein>
<dbReference type="Pfam" id="PF04717">
    <property type="entry name" value="Phage_base_V"/>
    <property type="match status" value="1"/>
</dbReference>
<evidence type="ECO:0000256" key="1">
    <source>
        <dbReference type="ARBA" id="ARBA00004613"/>
    </source>
</evidence>
<comment type="caution">
    <text evidence="7">The sequence shown here is derived from an EMBL/GenBank/DDBJ whole genome shotgun (WGS) entry which is preliminary data.</text>
</comment>
<dbReference type="Pfam" id="PF05954">
    <property type="entry name" value="Phage_GPD"/>
    <property type="match status" value="1"/>
</dbReference>
<feature type="region of interest" description="Disordered" evidence="4">
    <location>
        <begin position="347"/>
        <end position="367"/>
    </location>
</feature>
<dbReference type="Pfam" id="PF22178">
    <property type="entry name" value="Gp5_trimer_C"/>
    <property type="match status" value="1"/>
</dbReference>
<evidence type="ECO:0000256" key="2">
    <source>
        <dbReference type="ARBA" id="ARBA00005558"/>
    </source>
</evidence>
<gene>
    <name evidence="7" type="primary">vgrG</name>
    <name evidence="7" type="ORF">NM961_15740</name>
</gene>
<organism evidence="7 8">
    <name type="scientific">Tahibacter harae</name>
    <dbReference type="NCBI Taxonomy" id="2963937"/>
    <lineage>
        <taxon>Bacteria</taxon>
        <taxon>Pseudomonadati</taxon>
        <taxon>Pseudomonadota</taxon>
        <taxon>Gammaproteobacteria</taxon>
        <taxon>Lysobacterales</taxon>
        <taxon>Rhodanobacteraceae</taxon>
        <taxon>Tahibacter</taxon>
    </lineage>
</organism>
<dbReference type="InterPro" id="IPR054030">
    <property type="entry name" value="Gp5_Vgr_C"/>
</dbReference>
<dbReference type="SUPFAM" id="SSF69349">
    <property type="entry name" value="Phage fibre proteins"/>
    <property type="match status" value="2"/>
</dbReference>
<feature type="domain" description="Gp5/Type VI secretion system Vgr C-terminal trimerisation" evidence="6">
    <location>
        <begin position="464"/>
        <end position="577"/>
    </location>
</feature>
<reference evidence="7" key="1">
    <citation type="submission" date="2022-07" db="EMBL/GenBank/DDBJ databases">
        <title>Tahibacter sp., a new gammaproteobacterium isolated from the silt sample collected at pig farm.</title>
        <authorList>
            <person name="Chen H."/>
        </authorList>
    </citation>
    <scope>NUCLEOTIDE SEQUENCE</scope>
    <source>
        <strain evidence="7">P2K</strain>
    </source>
</reference>
<dbReference type="RefSeq" id="WP_255915365.1">
    <property type="nucleotide sequence ID" value="NZ_JANFQO010000015.1"/>
</dbReference>
<feature type="region of interest" description="Disordered" evidence="4">
    <location>
        <begin position="552"/>
        <end position="589"/>
    </location>
</feature>
<name>A0ABT1QV72_9GAMM</name>
<evidence type="ECO:0000259" key="5">
    <source>
        <dbReference type="Pfam" id="PF04717"/>
    </source>
</evidence>
<evidence type="ECO:0000256" key="3">
    <source>
        <dbReference type="ARBA" id="ARBA00022525"/>
    </source>
</evidence>
<dbReference type="InterPro" id="IPR050708">
    <property type="entry name" value="T6SS_VgrG/RHS"/>
</dbReference>
<evidence type="ECO:0000259" key="6">
    <source>
        <dbReference type="Pfam" id="PF22178"/>
    </source>
</evidence>
<dbReference type="PANTHER" id="PTHR32305">
    <property type="match status" value="1"/>
</dbReference>
<feature type="region of interest" description="Disordered" evidence="4">
    <location>
        <begin position="824"/>
        <end position="847"/>
    </location>
</feature>
<feature type="compositionally biased region" description="Basic and acidic residues" evidence="4">
    <location>
        <begin position="552"/>
        <end position="569"/>
    </location>
</feature>
<evidence type="ECO:0000313" key="8">
    <source>
        <dbReference type="Proteomes" id="UP001165498"/>
    </source>
</evidence>
<dbReference type="SUPFAM" id="SSF69255">
    <property type="entry name" value="gp5 N-terminal domain-like"/>
    <property type="match status" value="1"/>
</dbReference>
<dbReference type="InterPro" id="IPR017847">
    <property type="entry name" value="T6SS_RhsGE_Vgr_subset"/>
</dbReference>
<keyword evidence="3" id="KW-0964">Secreted</keyword>
<dbReference type="InterPro" id="IPR006531">
    <property type="entry name" value="Gp5/Vgr_OB"/>
</dbReference>
<dbReference type="PANTHER" id="PTHR32305:SF15">
    <property type="entry name" value="PROTEIN RHSA-RELATED"/>
    <property type="match status" value="1"/>
</dbReference>
<dbReference type="InterPro" id="IPR037026">
    <property type="entry name" value="Vgr_OB-fold_dom_sf"/>
</dbReference>